<evidence type="ECO:0000313" key="14">
    <source>
        <dbReference type="EMBL" id="MFA9949639.1"/>
    </source>
</evidence>
<name>A0ABV4UDA9_9RHOO</name>
<keyword evidence="6 14" id="KW-0560">Oxidoreductase</keyword>
<dbReference type="EC" id="1.11.1.24" evidence="3"/>
<dbReference type="Gene3D" id="3.40.30.10">
    <property type="entry name" value="Glutaredoxin"/>
    <property type="match status" value="1"/>
</dbReference>
<comment type="subunit">
    <text evidence="2">Monomer.</text>
</comment>
<dbReference type="InterPro" id="IPR050924">
    <property type="entry name" value="Peroxiredoxin_BCP/PrxQ"/>
</dbReference>
<gene>
    <name evidence="14" type="ORF">ABCS64_04730</name>
</gene>
<dbReference type="PANTHER" id="PTHR42801:SF4">
    <property type="entry name" value="AHPC_TSA FAMILY PROTEIN"/>
    <property type="match status" value="1"/>
</dbReference>
<reference evidence="15" key="1">
    <citation type="submission" date="2024-06" db="EMBL/GenBank/DDBJ databases">
        <title>Radixoralia hellwigii gen. nov., sp nov., isolated from a root canal in the human oral cavity.</title>
        <authorList>
            <person name="Bartsch S."/>
            <person name="Wittmer A."/>
            <person name="Schulz A.-K."/>
            <person name="Neumann-Schaal M."/>
            <person name="Wolf J."/>
            <person name="Gronow S."/>
            <person name="Tennert C."/>
            <person name="Haecker G."/>
            <person name="Cieplik F."/>
            <person name="Al-Ahmad A."/>
        </authorList>
    </citation>
    <scope>NUCLEOTIDE SEQUENCE [LARGE SCALE GENOMIC DNA]</scope>
    <source>
        <strain evidence="15">Wk13</strain>
    </source>
</reference>
<evidence type="ECO:0000256" key="10">
    <source>
        <dbReference type="ARBA" id="ARBA00038489"/>
    </source>
</evidence>
<dbReference type="CDD" id="cd03017">
    <property type="entry name" value="PRX_BCP"/>
    <property type="match status" value="1"/>
</dbReference>
<dbReference type="PIRSF" id="PIRSF000239">
    <property type="entry name" value="AHPC"/>
    <property type="match status" value="1"/>
</dbReference>
<evidence type="ECO:0000256" key="8">
    <source>
        <dbReference type="ARBA" id="ARBA00023284"/>
    </source>
</evidence>
<dbReference type="InterPro" id="IPR000866">
    <property type="entry name" value="AhpC/TSA"/>
</dbReference>
<keyword evidence="8" id="KW-0676">Redox-active center</keyword>
<comment type="function">
    <text evidence="1">Thiol-specific peroxidase that catalyzes the reduction of hydrogen peroxide and organic hydroperoxides to water and alcohols, respectively. Plays a role in cell protection against oxidative stress by detoxifying peroxides and as sensor of hydrogen peroxide-mediated signaling events.</text>
</comment>
<dbReference type="SUPFAM" id="SSF52833">
    <property type="entry name" value="Thioredoxin-like"/>
    <property type="match status" value="1"/>
</dbReference>
<dbReference type="PANTHER" id="PTHR42801">
    <property type="entry name" value="THIOREDOXIN-DEPENDENT PEROXIDE REDUCTASE"/>
    <property type="match status" value="1"/>
</dbReference>
<evidence type="ECO:0000256" key="7">
    <source>
        <dbReference type="ARBA" id="ARBA00023157"/>
    </source>
</evidence>
<evidence type="ECO:0000256" key="3">
    <source>
        <dbReference type="ARBA" id="ARBA00013017"/>
    </source>
</evidence>
<keyword evidence="4 14" id="KW-0575">Peroxidase</keyword>
<comment type="catalytic activity">
    <reaction evidence="12">
        <text>a hydroperoxide + [thioredoxin]-dithiol = an alcohol + [thioredoxin]-disulfide + H2O</text>
        <dbReference type="Rhea" id="RHEA:62620"/>
        <dbReference type="Rhea" id="RHEA-COMP:10698"/>
        <dbReference type="Rhea" id="RHEA-COMP:10700"/>
        <dbReference type="ChEBI" id="CHEBI:15377"/>
        <dbReference type="ChEBI" id="CHEBI:29950"/>
        <dbReference type="ChEBI" id="CHEBI:30879"/>
        <dbReference type="ChEBI" id="CHEBI:35924"/>
        <dbReference type="ChEBI" id="CHEBI:50058"/>
        <dbReference type="EC" id="1.11.1.24"/>
    </reaction>
</comment>
<evidence type="ECO:0000256" key="1">
    <source>
        <dbReference type="ARBA" id="ARBA00003330"/>
    </source>
</evidence>
<feature type="domain" description="Thioredoxin" evidence="13">
    <location>
        <begin position="2"/>
        <end position="163"/>
    </location>
</feature>
<evidence type="ECO:0000256" key="5">
    <source>
        <dbReference type="ARBA" id="ARBA00022862"/>
    </source>
</evidence>
<evidence type="ECO:0000256" key="9">
    <source>
        <dbReference type="ARBA" id="ARBA00032824"/>
    </source>
</evidence>
<evidence type="ECO:0000256" key="12">
    <source>
        <dbReference type="ARBA" id="ARBA00049091"/>
    </source>
</evidence>
<dbReference type="RefSeq" id="WP_418890751.1">
    <property type="nucleotide sequence ID" value="NZ_JBEUWX010000002.1"/>
</dbReference>
<dbReference type="InterPro" id="IPR036249">
    <property type="entry name" value="Thioredoxin-like_sf"/>
</dbReference>
<evidence type="ECO:0000313" key="15">
    <source>
        <dbReference type="Proteomes" id="UP001574673"/>
    </source>
</evidence>
<dbReference type="EMBL" id="JBEUWX010000002">
    <property type="protein sequence ID" value="MFA9949639.1"/>
    <property type="molecule type" value="Genomic_DNA"/>
</dbReference>
<proteinExistence type="inferred from homology"/>
<keyword evidence="5" id="KW-0049">Antioxidant</keyword>
<dbReference type="Proteomes" id="UP001574673">
    <property type="component" value="Unassembled WGS sequence"/>
</dbReference>
<dbReference type="Pfam" id="PF00578">
    <property type="entry name" value="AhpC-TSA"/>
    <property type="match status" value="1"/>
</dbReference>
<evidence type="ECO:0000256" key="4">
    <source>
        <dbReference type="ARBA" id="ARBA00022559"/>
    </source>
</evidence>
<dbReference type="InterPro" id="IPR024706">
    <property type="entry name" value="Peroxiredoxin_AhpC-typ"/>
</dbReference>
<evidence type="ECO:0000256" key="6">
    <source>
        <dbReference type="ARBA" id="ARBA00023002"/>
    </source>
</evidence>
<comment type="caution">
    <text evidence="14">The sequence shown here is derived from an EMBL/GenBank/DDBJ whole genome shotgun (WGS) entry which is preliminary data.</text>
</comment>
<evidence type="ECO:0000256" key="2">
    <source>
        <dbReference type="ARBA" id="ARBA00011245"/>
    </source>
</evidence>
<organism evidence="14 15">
    <name type="scientific">Dentiradicibacter hellwigii</name>
    <dbReference type="NCBI Taxonomy" id="3149053"/>
    <lineage>
        <taxon>Bacteria</taxon>
        <taxon>Pseudomonadati</taxon>
        <taxon>Pseudomonadota</taxon>
        <taxon>Betaproteobacteria</taxon>
        <taxon>Rhodocyclales</taxon>
        <taxon>Rhodocyclaceae</taxon>
        <taxon>Dentiradicibacter</taxon>
    </lineage>
</organism>
<keyword evidence="15" id="KW-1185">Reference proteome</keyword>
<evidence type="ECO:0000256" key="11">
    <source>
        <dbReference type="ARBA" id="ARBA00042639"/>
    </source>
</evidence>
<sequence length="163" mass="18094">MLKPGNTAPLFTLPDADMAPVRLADFRGKHNVVLFFYSKDGTPSCILEATDFSDHEEAFQKHDCIALGISRDDCLKHAEFRDQHGISVPLLSDADGSVCRQYGVWQEKEANETEKAAGGPKRFGIVRSTFIIDKRGTLLDALYGVNPKGHVADILHRLKELKL</sequence>
<dbReference type="GO" id="GO:0140824">
    <property type="term" value="F:thioredoxin-dependent peroxiredoxin activity"/>
    <property type="evidence" value="ECO:0007669"/>
    <property type="project" value="UniProtKB-EC"/>
</dbReference>
<comment type="similarity">
    <text evidence="10">Belongs to the peroxiredoxin family. BCP/PrxQ subfamily.</text>
</comment>
<dbReference type="PROSITE" id="PS51352">
    <property type="entry name" value="THIOREDOXIN_2"/>
    <property type="match status" value="1"/>
</dbReference>
<dbReference type="InterPro" id="IPR013766">
    <property type="entry name" value="Thioredoxin_domain"/>
</dbReference>
<evidence type="ECO:0000259" key="13">
    <source>
        <dbReference type="PROSITE" id="PS51352"/>
    </source>
</evidence>
<protein>
    <recommendedName>
        <fullName evidence="3">thioredoxin-dependent peroxiredoxin</fullName>
        <ecNumber evidence="3">1.11.1.24</ecNumber>
    </recommendedName>
    <alternativeName>
        <fullName evidence="9">Thioredoxin peroxidase</fullName>
    </alternativeName>
    <alternativeName>
        <fullName evidence="11">Thioredoxin-dependent peroxiredoxin Bcp</fullName>
    </alternativeName>
</protein>
<accession>A0ABV4UDA9</accession>
<keyword evidence="7" id="KW-1015">Disulfide bond</keyword>